<protein>
    <submittedName>
        <fullName evidence="2">Uncharacterized protein</fullName>
    </submittedName>
</protein>
<feature type="region of interest" description="Disordered" evidence="1">
    <location>
        <begin position="16"/>
        <end position="55"/>
    </location>
</feature>
<organism evidence="2 3">
    <name type="scientific">Rangifer tarandus platyrhynchus</name>
    <name type="common">Svalbard reindeer</name>
    <dbReference type="NCBI Taxonomy" id="3082113"/>
    <lineage>
        <taxon>Eukaryota</taxon>
        <taxon>Metazoa</taxon>
        <taxon>Chordata</taxon>
        <taxon>Craniata</taxon>
        <taxon>Vertebrata</taxon>
        <taxon>Euteleostomi</taxon>
        <taxon>Mammalia</taxon>
        <taxon>Eutheria</taxon>
        <taxon>Laurasiatheria</taxon>
        <taxon>Artiodactyla</taxon>
        <taxon>Ruminantia</taxon>
        <taxon>Pecora</taxon>
        <taxon>Cervidae</taxon>
        <taxon>Odocoileinae</taxon>
        <taxon>Rangifer</taxon>
    </lineage>
</organism>
<reference evidence="2" key="1">
    <citation type="submission" date="2023-04" db="EMBL/GenBank/DDBJ databases">
        <authorList>
            <consortium name="ELIXIR-Norway"/>
        </authorList>
    </citation>
    <scope>NUCLEOTIDE SEQUENCE [LARGE SCALE GENOMIC DNA]</scope>
</reference>
<feature type="compositionally biased region" description="Pro residues" evidence="1">
    <location>
        <begin position="89"/>
        <end position="101"/>
    </location>
</feature>
<dbReference type="EMBL" id="OX459957">
    <property type="protein sequence ID" value="CAI9163907.1"/>
    <property type="molecule type" value="Genomic_DNA"/>
</dbReference>
<feature type="region of interest" description="Disordered" evidence="1">
    <location>
        <begin position="78"/>
        <end position="101"/>
    </location>
</feature>
<gene>
    <name evidence="2" type="ORF">MRATA1EN1_LOCUS12869</name>
</gene>
<sequence length="101" mass="10219">MCRTCVWRGKHLAPFRGQAKAVAATSATEDEAEGKPQLGDRPESGHPAIPSPPRGCRLWGPGCQALSSLLGMAAGAVGDVVQGPHGGGPLPPPRAPPDPGP</sequence>
<evidence type="ECO:0000313" key="3">
    <source>
        <dbReference type="Proteomes" id="UP001176941"/>
    </source>
</evidence>
<dbReference type="Proteomes" id="UP001176941">
    <property type="component" value="Chromosome 21"/>
</dbReference>
<proteinExistence type="predicted"/>
<evidence type="ECO:0000256" key="1">
    <source>
        <dbReference type="SAM" id="MobiDB-lite"/>
    </source>
</evidence>
<accession>A0ABN8YQQ0</accession>
<name>A0ABN8YQQ0_RANTA</name>
<evidence type="ECO:0000313" key="2">
    <source>
        <dbReference type="EMBL" id="CAI9163907.1"/>
    </source>
</evidence>
<keyword evidence="3" id="KW-1185">Reference proteome</keyword>